<dbReference type="Pfam" id="PF00009">
    <property type="entry name" value="GTP_EFTU"/>
    <property type="match status" value="1"/>
</dbReference>
<dbReference type="Gene3D" id="3.30.70.870">
    <property type="entry name" value="Elongation Factor G (Translational Gtpase), domain 3"/>
    <property type="match status" value="1"/>
</dbReference>
<dbReference type="AlphaFoldDB" id="A0A0S3PYT7"/>
<dbReference type="Pfam" id="PF03764">
    <property type="entry name" value="EFG_IV"/>
    <property type="match status" value="1"/>
</dbReference>
<keyword evidence="3 9" id="KW-0963">Cytoplasm</keyword>
<dbReference type="Gene3D" id="3.30.230.10">
    <property type="match status" value="1"/>
</dbReference>
<dbReference type="CDD" id="cd16262">
    <property type="entry name" value="EFG_III"/>
    <property type="match status" value="1"/>
</dbReference>
<dbReference type="InterPro" id="IPR009022">
    <property type="entry name" value="EFG_III"/>
</dbReference>
<dbReference type="EMBL" id="AP014946">
    <property type="protein sequence ID" value="BAT61058.1"/>
    <property type="molecule type" value="Genomic_DNA"/>
</dbReference>
<feature type="domain" description="Tr-type G" evidence="10">
    <location>
        <begin position="8"/>
        <end position="283"/>
    </location>
</feature>
<dbReference type="SUPFAM" id="SSF54211">
    <property type="entry name" value="Ribosomal protein S5 domain 2-like"/>
    <property type="match status" value="1"/>
</dbReference>
<evidence type="ECO:0000256" key="5">
    <source>
        <dbReference type="ARBA" id="ARBA00022768"/>
    </source>
</evidence>
<dbReference type="InterPro" id="IPR047872">
    <property type="entry name" value="EFG_IV"/>
</dbReference>
<feature type="binding site" evidence="9">
    <location>
        <begin position="17"/>
        <end position="24"/>
    </location>
    <ligand>
        <name>GTP</name>
        <dbReference type="ChEBI" id="CHEBI:37565"/>
    </ligand>
</feature>
<evidence type="ECO:0000259" key="10">
    <source>
        <dbReference type="PROSITE" id="PS51722"/>
    </source>
</evidence>
<keyword evidence="6 9" id="KW-0648">Protein biosynthesis</keyword>
<dbReference type="CDD" id="cd04088">
    <property type="entry name" value="EFG_mtEFG_II"/>
    <property type="match status" value="1"/>
</dbReference>
<dbReference type="Gene3D" id="3.40.50.300">
    <property type="entry name" value="P-loop containing nucleotide triphosphate hydrolases"/>
    <property type="match status" value="1"/>
</dbReference>
<dbReference type="NCBIfam" id="TIGR00231">
    <property type="entry name" value="small_GTP"/>
    <property type="match status" value="1"/>
</dbReference>
<dbReference type="InterPro" id="IPR031157">
    <property type="entry name" value="G_TR_CS"/>
</dbReference>
<dbReference type="InterPro" id="IPR005517">
    <property type="entry name" value="Transl_elong_EFG/EF2_IV"/>
</dbReference>
<organism evidence="11 12">
    <name type="scientific">Variibacter gotjawalensis</name>
    <dbReference type="NCBI Taxonomy" id="1333996"/>
    <lineage>
        <taxon>Bacteria</taxon>
        <taxon>Pseudomonadati</taxon>
        <taxon>Pseudomonadota</taxon>
        <taxon>Alphaproteobacteria</taxon>
        <taxon>Hyphomicrobiales</taxon>
        <taxon>Nitrobacteraceae</taxon>
        <taxon>Variibacter</taxon>
    </lineage>
</organism>
<sequence>MARNHPIEDYRNFGIMAHIDAGKTTTTERILYYTGKSHKIGEVHEGAATMDWMEQEQERGITITSAATTAFWNDKRLNIIDTPGHVDFTIEVERSLRVLDGAVCVLDSNQGVEPQTETVWRQGDKYKVPRIVFANKMDKIGADFFKCLEDIKVRLGAKPVAIQLPIGSENNFKGVIDLVRMVGIVWEDEALGAKYNDVEIPEDLKEQAAEYRIALVEAAVDLDDDAMAAYLDGNEPDVPTLKKLIRKAVITGAFYPVLAGSAFKNKGVQPLLDAVVDYLPSPLDVPAIKGEDDKGEPVVRLPKDDEPMALLAFKIMDDPFVGTITFCRIYSGVLQSGTGVVNSTREKKERIGRMLLMHANNREDIKEAYAGDIVALAGLKEVRTGDTLCDPIKQVVLERMEFPDPVIEIAIEPKSKADQEKLGVALAKLAAEDPSFRVSTDHESGQTILKGMGELHLDIKVDILRRTYKVDANIGAPQVAFRERVTQKAEVDYTHKKQTGGTGQFARVKIVVEPNEPGKGFEFESKIIGGNVPKEYIPGVEKGLNSVMGAGVVAGFPVVDVKVSLIDGAYHEVDSSALAFEIASRAAFREALQKGKSVLLEPIMKVECVTPEDYTGSVIGDLNSRRGQIQGQDMRGNANVINAMVPLMNMFGYVNTLRSMSQGRATFTMQFDHYAEAPRNVSEEVQKKFA</sequence>
<proteinExistence type="inferred from homology"/>
<dbReference type="Pfam" id="PF14492">
    <property type="entry name" value="EFG_III"/>
    <property type="match status" value="1"/>
</dbReference>
<evidence type="ECO:0000256" key="3">
    <source>
        <dbReference type="ARBA" id="ARBA00022490"/>
    </source>
</evidence>
<evidence type="ECO:0000256" key="6">
    <source>
        <dbReference type="ARBA" id="ARBA00022917"/>
    </source>
</evidence>
<dbReference type="OrthoDB" id="9802948at2"/>
<dbReference type="InterPro" id="IPR027417">
    <property type="entry name" value="P-loop_NTPase"/>
</dbReference>
<keyword evidence="12" id="KW-1185">Reference proteome</keyword>
<dbReference type="CDD" id="cd01886">
    <property type="entry name" value="EF-G"/>
    <property type="match status" value="1"/>
</dbReference>
<dbReference type="PANTHER" id="PTHR43261">
    <property type="entry name" value="TRANSLATION ELONGATION FACTOR G-RELATED"/>
    <property type="match status" value="1"/>
</dbReference>
<dbReference type="InterPro" id="IPR035647">
    <property type="entry name" value="EFG_III/V"/>
</dbReference>
<evidence type="ECO:0000256" key="2">
    <source>
        <dbReference type="ARBA" id="ARBA00017872"/>
    </source>
</evidence>
<dbReference type="SMART" id="SM00838">
    <property type="entry name" value="EFG_C"/>
    <property type="match status" value="1"/>
</dbReference>
<dbReference type="GO" id="GO:0032790">
    <property type="term" value="P:ribosome disassembly"/>
    <property type="evidence" value="ECO:0007669"/>
    <property type="project" value="TreeGrafter"/>
</dbReference>
<dbReference type="CDD" id="cd01434">
    <property type="entry name" value="EFG_mtEFG1_IV"/>
    <property type="match status" value="1"/>
</dbReference>
<evidence type="ECO:0000256" key="9">
    <source>
        <dbReference type="HAMAP-Rule" id="MF_00054"/>
    </source>
</evidence>
<name>A0A0S3PYT7_9BRAD</name>
<dbReference type="InterPro" id="IPR000795">
    <property type="entry name" value="T_Tr_GTP-bd_dom"/>
</dbReference>
<dbReference type="GO" id="GO:0003924">
    <property type="term" value="F:GTPase activity"/>
    <property type="evidence" value="ECO:0007669"/>
    <property type="project" value="InterPro"/>
</dbReference>
<feature type="binding site" evidence="9">
    <location>
        <begin position="81"/>
        <end position="85"/>
    </location>
    <ligand>
        <name>GTP</name>
        <dbReference type="ChEBI" id="CHEBI:37565"/>
    </ligand>
</feature>
<comment type="function">
    <text evidence="8 9">Catalyzes the GTP-dependent ribosomal translocation step during translation elongation. During this step, the ribosome changes from the pre-translocational (PRE) to the post-translocational (POST) state as the newly formed A-site-bound peptidyl-tRNA and P-site-bound deacylated tRNA move to the P and E sites, respectively. Catalyzes the coordinated movement of the two tRNA molecules, the mRNA and conformational changes in the ribosome.</text>
</comment>
<dbReference type="InterPro" id="IPR000640">
    <property type="entry name" value="EFG_V-like"/>
</dbReference>
<accession>A0A0S3PYT7</accession>
<dbReference type="SMART" id="SM00889">
    <property type="entry name" value="EFG_IV"/>
    <property type="match status" value="1"/>
</dbReference>
<dbReference type="InterPro" id="IPR041095">
    <property type="entry name" value="EFG_II"/>
</dbReference>
<dbReference type="RefSeq" id="WP_096357784.1">
    <property type="nucleotide sequence ID" value="NZ_AP014946.1"/>
</dbReference>
<dbReference type="NCBIfam" id="NF009381">
    <property type="entry name" value="PRK12740.1-5"/>
    <property type="match status" value="1"/>
</dbReference>
<dbReference type="HAMAP" id="MF_00054_B">
    <property type="entry name" value="EF_G_EF_2_B"/>
    <property type="match status" value="1"/>
</dbReference>
<evidence type="ECO:0000256" key="7">
    <source>
        <dbReference type="ARBA" id="ARBA00023134"/>
    </source>
</evidence>
<dbReference type="FunFam" id="2.40.30.10:FF:000006">
    <property type="entry name" value="Elongation factor G"/>
    <property type="match status" value="1"/>
</dbReference>
<comment type="subcellular location">
    <subcellularLocation>
        <location evidence="9">Cytoplasm</location>
    </subcellularLocation>
</comment>
<dbReference type="FunFam" id="3.30.230.10:FF:000003">
    <property type="entry name" value="Elongation factor G"/>
    <property type="match status" value="1"/>
</dbReference>
<dbReference type="SUPFAM" id="SSF54980">
    <property type="entry name" value="EF-G C-terminal domain-like"/>
    <property type="match status" value="2"/>
</dbReference>
<dbReference type="InterPro" id="IPR009000">
    <property type="entry name" value="Transl_B-barrel_sf"/>
</dbReference>
<gene>
    <name evidence="11" type="primary">fusA_2</name>
    <name evidence="9" type="synonym">fusA</name>
    <name evidence="11" type="ORF">GJW-30_1_03608</name>
</gene>
<dbReference type="Gene3D" id="2.40.30.10">
    <property type="entry name" value="Translation factors"/>
    <property type="match status" value="1"/>
</dbReference>
<dbReference type="InterPro" id="IPR035649">
    <property type="entry name" value="EFG_V"/>
</dbReference>
<evidence type="ECO:0000313" key="12">
    <source>
        <dbReference type="Proteomes" id="UP000236884"/>
    </source>
</evidence>
<dbReference type="InterPro" id="IPR014721">
    <property type="entry name" value="Ribsml_uS5_D2-typ_fold_subgr"/>
</dbReference>
<dbReference type="PROSITE" id="PS00301">
    <property type="entry name" value="G_TR_1"/>
    <property type="match status" value="1"/>
</dbReference>
<dbReference type="FunFam" id="3.30.70.240:FF:000001">
    <property type="entry name" value="Elongation factor G"/>
    <property type="match status" value="1"/>
</dbReference>
<dbReference type="CDD" id="cd03713">
    <property type="entry name" value="EFG_mtEFG_C"/>
    <property type="match status" value="1"/>
</dbReference>
<dbReference type="GO" id="GO:0005737">
    <property type="term" value="C:cytoplasm"/>
    <property type="evidence" value="ECO:0007669"/>
    <property type="project" value="UniProtKB-SubCell"/>
</dbReference>
<keyword evidence="4 9" id="KW-0547">Nucleotide-binding</keyword>
<dbReference type="InterPro" id="IPR005225">
    <property type="entry name" value="Small_GTP-bd"/>
</dbReference>
<protein>
    <recommendedName>
        <fullName evidence="2 9">Elongation factor G</fullName>
        <shortName evidence="9">EF-G</shortName>
    </recommendedName>
</protein>
<dbReference type="PRINTS" id="PR00315">
    <property type="entry name" value="ELONGATNFCT"/>
</dbReference>
<keyword evidence="5 9" id="KW-0251">Elongation factor</keyword>
<dbReference type="PROSITE" id="PS51722">
    <property type="entry name" value="G_TR_2"/>
    <property type="match status" value="1"/>
</dbReference>
<dbReference type="GO" id="GO:0097216">
    <property type="term" value="F:guanosine tetraphosphate binding"/>
    <property type="evidence" value="ECO:0007669"/>
    <property type="project" value="UniProtKB-ARBA"/>
</dbReference>
<dbReference type="NCBIfam" id="TIGR00484">
    <property type="entry name" value="EF-G"/>
    <property type="match status" value="1"/>
</dbReference>
<dbReference type="SUPFAM" id="SSF52540">
    <property type="entry name" value="P-loop containing nucleoside triphosphate hydrolases"/>
    <property type="match status" value="1"/>
</dbReference>
<dbReference type="InterPro" id="IPR020568">
    <property type="entry name" value="Ribosomal_Su5_D2-typ_SF"/>
</dbReference>
<dbReference type="Proteomes" id="UP000236884">
    <property type="component" value="Chromosome"/>
</dbReference>
<dbReference type="Gene3D" id="3.30.70.240">
    <property type="match status" value="1"/>
</dbReference>
<evidence type="ECO:0000313" key="11">
    <source>
        <dbReference type="EMBL" id="BAT61058.1"/>
    </source>
</evidence>
<evidence type="ECO:0000256" key="4">
    <source>
        <dbReference type="ARBA" id="ARBA00022741"/>
    </source>
</evidence>
<dbReference type="KEGG" id="vgo:GJW-30_1_03608"/>
<comment type="similarity">
    <text evidence="1 9">Belongs to the TRAFAC class translation factor GTPase superfamily. Classic translation factor GTPase family. EF-G/EF-2 subfamily.</text>
</comment>
<dbReference type="SUPFAM" id="SSF50447">
    <property type="entry name" value="Translation proteins"/>
    <property type="match status" value="1"/>
</dbReference>
<dbReference type="InterPro" id="IPR004161">
    <property type="entry name" value="EFTu-like_2"/>
</dbReference>
<dbReference type="Pfam" id="PF00679">
    <property type="entry name" value="EFG_C"/>
    <property type="match status" value="1"/>
</dbReference>
<keyword evidence="7 9" id="KW-0342">GTP-binding</keyword>
<dbReference type="Pfam" id="PF03144">
    <property type="entry name" value="GTP_EFTU_D2"/>
    <property type="match status" value="1"/>
</dbReference>
<dbReference type="FunFam" id="3.30.70.870:FF:000001">
    <property type="entry name" value="Elongation factor G"/>
    <property type="match status" value="1"/>
</dbReference>
<dbReference type="GO" id="GO:0003746">
    <property type="term" value="F:translation elongation factor activity"/>
    <property type="evidence" value="ECO:0007669"/>
    <property type="project" value="UniProtKB-UniRule"/>
</dbReference>
<evidence type="ECO:0000256" key="8">
    <source>
        <dbReference type="ARBA" id="ARBA00024731"/>
    </source>
</evidence>
<dbReference type="PANTHER" id="PTHR43261:SF1">
    <property type="entry name" value="RIBOSOME-RELEASING FACTOR 2, MITOCHONDRIAL"/>
    <property type="match status" value="1"/>
</dbReference>
<evidence type="ECO:0000256" key="1">
    <source>
        <dbReference type="ARBA" id="ARBA00005870"/>
    </source>
</evidence>
<dbReference type="FunFam" id="3.40.50.300:FF:000029">
    <property type="entry name" value="Elongation factor G"/>
    <property type="match status" value="1"/>
</dbReference>
<feature type="binding site" evidence="9">
    <location>
        <begin position="135"/>
        <end position="138"/>
    </location>
    <ligand>
        <name>GTP</name>
        <dbReference type="ChEBI" id="CHEBI:37565"/>
    </ligand>
</feature>
<dbReference type="InterPro" id="IPR004540">
    <property type="entry name" value="Transl_elong_EFG/EF2"/>
</dbReference>
<dbReference type="GO" id="GO:0005525">
    <property type="term" value="F:GTP binding"/>
    <property type="evidence" value="ECO:0007669"/>
    <property type="project" value="UniProtKB-UniRule"/>
</dbReference>
<reference evidence="11 12" key="1">
    <citation type="submission" date="2015-08" db="EMBL/GenBank/DDBJ databases">
        <title>Investigation of the bacterial diversity of lava forest soil.</title>
        <authorList>
            <person name="Lee J.S."/>
        </authorList>
    </citation>
    <scope>NUCLEOTIDE SEQUENCE [LARGE SCALE GENOMIC DNA]</scope>
    <source>
        <strain evidence="11 12">GJW-30</strain>
    </source>
</reference>